<gene>
    <name evidence="1" type="ORF">S01H1_77464</name>
</gene>
<comment type="caution">
    <text evidence="1">The sequence shown here is derived from an EMBL/GenBank/DDBJ whole genome shotgun (WGS) entry which is preliminary data.</text>
</comment>
<organism evidence="1">
    <name type="scientific">marine sediment metagenome</name>
    <dbReference type="NCBI Taxonomy" id="412755"/>
    <lineage>
        <taxon>unclassified sequences</taxon>
        <taxon>metagenomes</taxon>
        <taxon>ecological metagenomes</taxon>
    </lineage>
</organism>
<dbReference type="EMBL" id="BARS01052064">
    <property type="protein sequence ID" value="GAG51138.1"/>
    <property type="molecule type" value="Genomic_DNA"/>
</dbReference>
<accession>X0YRW6</accession>
<protein>
    <submittedName>
        <fullName evidence="1">Uncharacterized protein</fullName>
    </submittedName>
</protein>
<sequence length="30" mass="3370">MGSHSPEVDIARRRMTLVSQTISLRVRSVS</sequence>
<proteinExistence type="predicted"/>
<evidence type="ECO:0000313" key="1">
    <source>
        <dbReference type="EMBL" id="GAG51138.1"/>
    </source>
</evidence>
<dbReference type="AlphaFoldDB" id="X0YRW6"/>
<reference evidence="1" key="1">
    <citation type="journal article" date="2014" name="Front. Microbiol.">
        <title>High frequency of phylogenetically diverse reductive dehalogenase-homologous genes in deep subseafloor sedimentary metagenomes.</title>
        <authorList>
            <person name="Kawai M."/>
            <person name="Futagami T."/>
            <person name="Toyoda A."/>
            <person name="Takaki Y."/>
            <person name="Nishi S."/>
            <person name="Hori S."/>
            <person name="Arai W."/>
            <person name="Tsubouchi T."/>
            <person name="Morono Y."/>
            <person name="Uchiyama I."/>
            <person name="Ito T."/>
            <person name="Fujiyama A."/>
            <person name="Inagaki F."/>
            <person name="Takami H."/>
        </authorList>
    </citation>
    <scope>NUCLEOTIDE SEQUENCE</scope>
    <source>
        <strain evidence="1">Expedition CK06-06</strain>
    </source>
</reference>
<feature type="non-terminal residue" evidence="1">
    <location>
        <position position="30"/>
    </location>
</feature>
<name>X0YRW6_9ZZZZ</name>